<evidence type="ECO:0000256" key="2">
    <source>
        <dbReference type="ARBA" id="ARBA00004703"/>
    </source>
</evidence>
<feature type="region of interest" description="Disordered" evidence="10">
    <location>
        <begin position="583"/>
        <end position="692"/>
    </location>
</feature>
<dbReference type="PANTHER" id="PTHR11347">
    <property type="entry name" value="CYCLIC NUCLEOTIDE PHOSPHODIESTERASE"/>
    <property type="match status" value="1"/>
</dbReference>
<organism evidence="12 13">
    <name type="scientific">Strigamia maritima</name>
    <name type="common">European centipede</name>
    <name type="synonym">Geophilus maritimus</name>
    <dbReference type="NCBI Taxonomy" id="126957"/>
    <lineage>
        <taxon>Eukaryota</taxon>
        <taxon>Metazoa</taxon>
        <taxon>Ecdysozoa</taxon>
        <taxon>Arthropoda</taxon>
        <taxon>Myriapoda</taxon>
        <taxon>Chilopoda</taxon>
        <taxon>Pleurostigmophora</taxon>
        <taxon>Geophilomorpha</taxon>
        <taxon>Linotaeniidae</taxon>
        <taxon>Strigamia</taxon>
    </lineage>
</organism>
<dbReference type="GO" id="GO:0007165">
    <property type="term" value="P:signal transduction"/>
    <property type="evidence" value="ECO:0007669"/>
    <property type="project" value="InterPro"/>
</dbReference>
<accession>T1J0B6</accession>
<evidence type="ECO:0000313" key="12">
    <source>
        <dbReference type="EnsemblMetazoa" id="SMAR006960-PA"/>
    </source>
</evidence>
<evidence type="ECO:0000256" key="6">
    <source>
        <dbReference type="PIRSR" id="PIRSR623088-1"/>
    </source>
</evidence>
<evidence type="ECO:0000256" key="5">
    <source>
        <dbReference type="ARBA" id="ARBA00061458"/>
    </source>
</evidence>
<feature type="binding site" evidence="8">
    <location>
        <position position="183"/>
    </location>
    <ligand>
        <name>Zn(2+)</name>
        <dbReference type="ChEBI" id="CHEBI:29105"/>
        <label>1</label>
    </ligand>
</feature>
<feature type="binding site" evidence="8">
    <location>
        <position position="220"/>
    </location>
    <ligand>
        <name>Zn(2+)</name>
        <dbReference type="ChEBI" id="CHEBI:29105"/>
        <label>2</label>
    </ligand>
</feature>
<dbReference type="PRINTS" id="PR00387">
    <property type="entry name" value="PDIESTERASE1"/>
</dbReference>
<evidence type="ECO:0000256" key="4">
    <source>
        <dbReference type="ARBA" id="ARBA00022801"/>
    </source>
</evidence>
<feature type="binding site" evidence="8">
    <location>
        <position position="219"/>
    </location>
    <ligand>
        <name>Zn(2+)</name>
        <dbReference type="ChEBI" id="CHEBI:29105"/>
        <label>1</label>
    </ligand>
</feature>
<dbReference type="EC" id="3.1.4.-" evidence="9"/>
<comment type="catalytic activity">
    <reaction evidence="1">
        <text>3',5'-cyclic AMP + H2O = AMP + H(+)</text>
        <dbReference type="Rhea" id="RHEA:25277"/>
        <dbReference type="ChEBI" id="CHEBI:15377"/>
        <dbReference type="ChEBI" id="CHEBI:15378"/>
        <dbReference type="ChEBI" id="CHEBI:58165"/>
        <dbReference type="ChEBI" id="CHEBI:456215"/>
        <dbReference type="EC" id="3.1.4.53"/>
    </reaction>
</comment>
<evidence type="ECO:0000313" key="13">
    <source>
        <dbReference type="Proteomes" id="UP000014500"/>
    </source>
</evidence>
<dbReference type="CDD" id="cd00077">
    <property type="entry name" value="HDc"/>
    <property type="match status" value="1"/>
</dbReference>
<feature type="compositionally biased region" description="Basic and acidic residues" evidence="10">
    <location>
        <begin position="583"/>
        <end position="593"/>
    </location>
</feature>
<dbReference type="PROSITE" id="PS51845">
    <property type="entry name" value="PDEASE_I_2"/>
    <property type="match status" value="1"/>
</dbReference>
<comment type="pathway">
    <text evidence="2">Purine metabolism; 3',5'-cyclic AMP degradation; AMP from 3',5'-cyclic AMP: step 1/1.</text>
</comment>
<feature type="binding site" evidence="8">
    <location>
        <position position="329"/>
    </location>
    <ligand>
        <name>Zn(2+)</name>
        <dbReference type="ChEBI" id="CHEBI:29105"/>
        <label>1</label>
    </ligand>
</feature>
<keyword evidence="13" id="KW-1185">Reference proteome</keyword>
<evidence type="ECO:0000256" key="10">
    <source>
        <dbReference type="SAM" id="MobiDB-lite"/>
    </source>
</evidence>
<dbReference type="HOGENOM" id="CLU_004670_0_0_1"/>
<feature type="compositionally biased region" description="Basic residues" evidence="10">
    <location>
        <begin position="612"/>
        <end position="621"/>
    </location>
</feature>
<evidence type="ECO:0000256" key="9">
    <source>
        <dbReference type="RuleBase" id="RU363067"/>
    </source>
</evidence>
<dbReference type="InterPro" id="IPR023174">
    <property type="entry name" value="PDEase_CS"/>
</dbReference>
<feature type="binding site" evidence="7">
    <location>
        <begin position="179"/>
        <end position="183"/>
    </location>
    <ligand>
        <name>AMP</name>
        <dbReference type="ChEBI" id="CHEBI:456215"/>
    </ligand>
</feature>
<dbReference type="AlphaFoldDB" id="T1J0B6"/>
<evidence type="ECO:0000256" key="3">
    <source>
        <dbReference type="ARBA" id="ARBA00022723"/>
    </source>
</evidence>
<dbReference type="GO" id="GO:0046872">
    <property type="term" value="F:metal ion binding"/>
    <property type="evidence" value="ECO:0007669"/>
    <property type="project" value="UniProtKB-KW"/>
</dbReference>
<dbReference type="EMBL" id="JH431734">
    <property type="status" value="NOT_ANNOTATED_CDS"/>
    <property type="molecule type" value="Genomic_DNA"/>
</dbReference>
<comment type="similarity">
    <text evidence="5">Belongs to the cyclic nucleotide phosphodiesterase family. PDE7 subfamily.</text>
</comment>
<dbReference type="SMART" id="SM00471">
    <property type="entry name" value="HDc"/>
    <property type="match status" value="1"/>
</dbReference>
<dbReference type="Pfam" id="PF00233">
    <property type="entry name" value="PDEase_I"/>
    <property type="match status" value="1"/>
</dbReference>
<feature type="compositionally biased region" description="Basic and acidic residues" evidence="10">
    <location>
        <begin position="623"/>
        <end position="650"/>
    </location>
</feature>
<evidence type="ECO:0000259" key="11">
    <source>
        <dbReference type="PROSITE" id="PS51845"/>
    </source>
</evidence>
<reference evidence="13" key="1">
    <citation type="submission" date="2011-05" db="EMBL/GenBank/DDBJ databases">
        <authorList>
            <person name="Richards S.R."/>
            <person name="Qu J."/>
            <person name="Jiang H."/>
            <person name="Jhangiani S.N."/>
            <person name="Agravi P."/>
            <person name="Goodspeed R."/>
            <person name="Gross S."/>
            <person name="Mandapat C."/>
            <person name="Jackson L."/>
            <person name="Mathew T."/>
            <person name="Pu L."/>
            <person name="Thornton R."/>
            <person name="Saada N."/>
            <person name="Wilczek-Boney K.B."/>
            <person name="Lee S."/>
            <person name="Kovar C."/>
            <person name="Wu Y."/>
            <person name="Scherer S.E."/>
            <person name="Worley K.C."/>
            <person name="Muzny D.M."/>
            <person name="Gibbs R."/>
        </authorList>
    </citation>
    <scope>NUCLEOTIDE SEQUENCE</scope>
    <source>
        <strain evidence="13">Brora</strain>
    </source>
</reference>
<dbReference type="PhylomeDB" id="T1J0B6"/>
<evidence type="ECO:0000256" key="8">
    <source>
        <dbReference type="PIRSR" id="PIRSR623088-3"/>
    </source>
</evidence>
<feature type="active site" description="Proton donor" evidence="6">
    <location>
        <position position="179"/>
    </location>
</feature>
<dbReference type="Gene3D" id="1.10.1300.10">
    <property type="entry name" value="3'5'-cyclic nucleotide phosphodiesterase, catalytic domain"/>
    <property type="match status" value="1"/>
</dbReference>
<dbReference type="EnsemblMetazoa" id="SMAR006960-RA">
    <property type="protein sequence ID" value="SMAR006960-PA"/>
    <property type="gene ID" value="SMAR006960"/>
</dbReference>
<sequence length="901" mass="102668">MIPYTACLAFNPRQLHLWQLSAQRRGGISIGRTADLGLLVQIDSIPQCMDSGNLHPVDYALIEALDLSDQRTYNTGKFLTLNRRRRRVPLSLDGRVEGKELIDDVYHGQTKLALCLADQWLFNAFTLDSVSGGSRALPVLLFHLFTRYGLIEHYALDGVKVWKCFSLIEQGYHSNNPYHNAVHAADVTQAMHCFLQEEKIARHITPLEIMSALIASVAHDLDHPGVNQPFLIATSNHLAALYHNSSVLENHHWRSAVACILESNVFAHLDASLWDEIQLQVRSLILATDITRQQEFLTRFKRYMDENLLDLQLPETRHFILQISLKCADICNPCRPWDISKMWSDRVCEEFFRQGDFERQLRLPVTTFCDRIAMSKPKIQAGFFRFVVGPLFESWNRFHHSPLTSLMMKNLRKNQEHWDYLVQIEKEKEELEQEIRNEEDEETEEIEEISTRSSEHFEEEGDDSLSTRFGRRHSMPLSMPKLSLPRTIIRRQSFPKHREAQRALSAEALMPESRITSISKEAYRLSGLLSDPRGSKSLVKQMTYPPARTQQRIYSQSWEEACAALLPGVISPAVVAEIQEKRVSEGPKVKKCENGCGTPPEIVPALLDTRQSRRSSPKGHNKGMTEDKENKKPSEIRRLARRHSEEDAHKYSSRRSSSQGFNRGSGRRGSAPISFRSEEIAGGLRGGSERRRASVPVEALLDFQARRHSADSNFSYRRGSVPVCRRESLFSDTIHTIPSGSDSTLHDELKFVVATRRSSSPDRLTLAAQFALRRSSMPTEWQRKMPLSLSNFESSPDLLTRKGSGGIELMTALFRPRRMSADWPPQPMPPSLAARGTRWWRRESIAHQSESFDLGLLANDPENDQIEDQIDDVVLENVHIRLGGRRSSLPVDVTRSSVMDV</sequence>
<dbReference type="Proteomes" id="UP000014500">
    <property type="component" value="Unassembled WGS sequence"/>
</dbReference>
<dbReference type="GO" id="GO:0004115">
    <property type="term" value="F:3',5'-cyclic-AMP phosphodiesterase activity"/>
    <property type="evidence" value="ECO:0007669"/>
    <property type="project" value="UniProtKB-EC"/>
</dbReference>
<evidence type="ECO:0000256" key="1">
    <source>
        <dbReference type="ARBA" id="ARBA00000621"/>
    </source>
</evidence>
<dbReference type="InterPro" id="IPR023088">
    <property type="entry name" value="PDEase"/>
</dbReference>
<dbReference type="InterPro" id="IPR002073">
    <property type="entry name" value="PDEase_catalytic_dom"/>
</dbReference>
<feature type="binding site" evidence="8">
    <location>
        <position position="220"/>
    </location>
    <ligand>
        <name>Zn(2+)</name>
        <dbReference type="ChEBI" id="CHEBI:29105"/>
        <label>1</label>
    </ligand>
</feature>
<dbReference type="FunFam" id="1.10.1300.10:FF:000004">
    <property type="entry name" value="Phosphodiesterase"/>
    <property type="match status" value="1"/>
</dbReference>
<feature type="binding site" evidence="7">
    <location>
        <position position="220"/>
    </location>
    <ligand>
        <name>AMP</name>
        <dbReference type="ChEBI" id="CHEBI:456215"/>
    </ligand>
</feature>
<name>T1J0B6_STRMM</name>
<dbReference type="PROSITE" id="PS00126">
    <property type="entry name" value="PDEASE_I_1"/>
    <property type="match status" value="1"/>
</dbReference>
<evidence type="ECO:0000256" key="7">
    <source>
        <dbReference type="PIRSR" id="PIRSR623088-2"/>
    </source>
</evidence>
<feature type="region of interest" description="Disordered" evidence="10">
    <location>
        <begin position="448"/>
        <end position="472"/>
    </location>
</feature>
<dbReference type="InterPro" id="IPR003607">
    <property type="entry name" value="HD/PDEase_dom"/>
</dbReference>
<protein>
    <recommendedName>
        <fullName evidence="9">Phosphodiesterase</fullName>
        <ecNumber evidence="9">3.1.4.-</ecNumber>
    </recommendedName>
</protein>
<dbReference type="eggNOG" id="KOG3689">
    <property type="taxonomic scope" value="Eukaryota"/>
</dbReference>
<reference evidence="12" key="2">
    <citation type="submission" date="2015-02" db="UniProtKB">
        <authorList>
            <consortium name="EnsemblMetazoa"/>
        </authorList>
    </citation>
    <scope>IDENTIFICATION</scope>
</reference>
<keyword evidence="4 9" id="KW-0378">Hydrolase</keyword>
<keyword evidence="3 8" id="KW-0479">Metal-binding</keyword>
<dbReference type="STRING" id="126957.T1J0B6"/>
<feature type="binding site" evidence="7">
    <location>
        <position position="380"/>
    </location>
    <ligand>
        <name>AMP</name>
        <dbReference type="ChEBI" id="CHEBI:456215"/>
    </ligand>
</feature>
<dbReference type="InterPro" id="IPR036971">
    <property type="entry name" value="PDEase_catalytic_dom_sf"/>
</dbReference>
<feature type="domain" description="PDEase" evidence="11">
    <location>
        <begin position="102"/>
        <end position="425"/>
    </location>
</feature>
<comment type="cofactor">
    <cofactor evidence="9">
        <name>a divalent metal cation</name>
        <dbReference type="ChEBI" id="CHEBI:60240"/>
    </cofactor>
    <text evidence="9">Binds 2 divalent metal cations per subunit. Site 1 may preferentially bind zinc ions, while site 2 has a preference for magnesium and/or manganese ions.</text>
</comment>
<proteinExistence type="inferred from homology"/>
<feature type="binding site" evidence="7">
    <location>
        <position position="329"/>
    </location>
    <ligand>
        <name>AMP</name>
        <dbReference type="ChEBI" id="CHEBI:456215"/>
    </ligand>
</feature>
<dbReference type="SUPFAM" id="SSF109604">
    <property type="entry name" value="HD-domain/PDEase-like"/>
    <property type="match status" value="1"/>
</dbReference>